<evidence type="ECO:0000256" key="7">
    <source>
        <dbReference type="ARBA" id="ARBA00035120"/>
    </source>
</evidence>
<keyword evidence="10" id="KW-0406">Ion transport</keyword>
<feature type="transmembrane region" description="Helical" evidence="10">
    <location>
        <begin position="32"/>
        <end position="50"/>
    </location>
</feature>
<feature type="binding site" evidence="10">
    <location>
        <position position="73"/>
    </location>
    <ligand>
        <name>Na(+)</name>
        <dbReference type="ChEBI" id="CHEBI:29101"/>
        <note>structural</note>
    </ligand>
</feature>
<keyword evidence="5 10" id="KW-0472">Membrane</keyword>
<dbReference type="InterPro" id="IPR003691">
    <property type="entry name" value="FluC"/>
</dbReference>
<keyword evidence="4 10" id="KW-1133">Transmembrane helix</keyword>
<evidence type="ECO:0000256" key="1">
    <source>
        <dbReference type="ARBA" id="ARBA00004651"/>
    </source>
</evidence>
<dbReference type="GO" id="GO:0140114">
    <property type="term" value="P:cellular detoxification of fluoride"/>
    <property type="evidence" value="ECO:0007669"/>
    <property type="project" value="UniProtKB-UniRule"/>
</dbReference>
<comment type="subcellular location">
    <subcellularLocation>
        <location evidence="1 10">Cell membrane</location>
        <topology evidence="1 10">Multi-pass membrane protein</topology>
    </subcellularLocation>
</comment>
<keyword evidence="10" id="KW-0813">Transport</keyword>
<comment type="similarity">
    <text evidence="7 10">Belongs to the fluoride channel Fluc/FEX (TC 1.A.43) family.</text>
</comment>
<dbReference type="PANTHER" id="PTHR28259">
    <property type="entry name" value="FLUORIDE EXPORT PROTEIN 1-RELATED"/>
    <property type="match status" value="1"/>
</dbReference>
<evidence type="ECO:0000256" key="6">
    <source>
        <dbReference type="ARBA" id="ARBA00023303"/>
    </source>
</evidence>
<dbReference type="Proteomes" id="UP000293638">
    <property type="component" value="Unassembled WGS sequence"/>
</dbReference>
<dbReference type="Pfam" id="PF02537">
    <property type="entry name" value="CRCB"/>
    <property type="match status" value="1"/>
</dbReference>
<comment type="activity regulation">
    <text evidence="10">Na(+) is not transported, but it plays an essential structural role and its presence is essential for fluoride channel function.</text>
</comment>
<proteinExistence type="inferred from homology"/>
<evidence type="ECO:0000256" key="9">
    <source>
        <dbReference type="ARBA" id="ARBA00049940"/>
    </source>
</evidence>
<sequence length="119" mass="12028">MLVAVGGAAGTAARLALVRLLGPQHGWPVPTTLVNLSGALALGLLLGRLGEPVPVGLQRWRLLVGTGFCGALTTWSTLAVEVDRLARDGRAGLAAAYLLTSVAGGLLAAAVGLALGRRR</sequence>
<evidence type="ECO:0000256" key="2">
    <source>
        <dbReference type="ARBA" id="ARBA00022475"/>
    </source>
</evidence>
<dbReference type="AlphaFoldDB" id="A0A4Q7NSM8"/>
<organism evidence="11 12">
    <name type="scientific">Motilibacter rhizosphaerae</name>
    <dbReference type="NCBI Taxonomy" id="598652"/>
    <lineage>
        <taxon>Bacteria</taxon>
        <taxon>Bacillati</taxon>
        <taxon>Actinomycetota</taxon>
        <taxon>Actinomycetes</taxon>
        <taxon>Motilibacterales</taxon>
        <taxon>Motilibacteraceae</taxon>
        <taxon>Motilibacter</taxon>
    </lineage>
</organism>
<evidence type="ECO:0000313" key="12">
    <source>
        <dbReference type="Proteomes" id="UP000293638"/>
    </source>
</evidence>
<dbReference type="PANTHER" id="PTHR28259:SF1">
    <property type="entry name" value="FLUORIDE EXPORT PROTEIN 1-RELATED"/>
    <property type="match status" value="1"/>
</dbReference>
<keyword evidence="10" id="KW-0915">Sodium</keyword>
<comment type="caution">
    <text evidence="11">The sequence shown here is derived from an EMBL/GenBank/DDBJ whole genome shotgun (WGS) entry which is preliminary data.</text>
</comment>
<keyword evidence="6 10" id="KW-0407">Ion channel</keyword>
<evidence type="ECO:0000256" key="3">
    <source>
        <dbReference type="ARBA" id="ARBA00022692"/>
    </source>
</evidence>
<comment type="function">
    <text evidence="9 10">Fluoride-specific ion channel. Important for reducing fluoride concentration in the cell, thus reducing its toxicity.</text>
</comment>
<evidence type="ECO:0000256" key="8">
    <source>
        <dbReference type="ARBA" id="ARBA00035585"/>
    </source>
</evidence>
<evidence type="ECO:0000256" key="5">
    <source>
        <dbReference type="ARBA" id="ARBA00023136"/>
    </source>
</evidence>
<name>A0A4Q7NSM8_9ACTN</name>
<reference evidence="11 12" key="1">
    <citation type="submission" date="2019-02" db="EMBL/GenBank/DDBJ databases">
        <title>Genomic Encyclopedia of Type Strains, Phase IV (KMG-IV): sequencing the most valuable type-strain genomes for metagenomic binning, comparative biology and taxonomic classification.</title>
        <authorList>
            <person name="Goeker M."/>
        </authorList>
    </citation>
    <scope>NUCLEOTIDE SEQUENCE [LARGE SCALE GENOMIC DNA]</scope>
    <source>
        <strain evidence="11 12">DSM 45622</strain>
    </source>
</reference>
<protein>
    <recommendedName>
        <fullName evidence="10">Fluoride-specific ion channel FluC</fullName>
    </recommendedName>
</protein>
<feature type="binding site" evidence="10">
    <location>
        <position position="70"/>
    </location>
    <ligand>
        <name>Na(+)</name>
        <dbReference type="ChEBI" id="CHEBI:29101"/>
        <note>structural</note>
    </ligand>
</feature>
<comment type="catalytic activity">
    <reaction evidence="8">
        <text>fluoride(in) = fluoride(out)</text>
        <dbReference type="Rhea" id="RHEA:76159"/>
        <dbReference type="ChEBI" id="CHEBI:17051"/>
    </reaction>
    <physiologicalReaction direction="left-to-right" evidence="8">
        <dbReference type="Rhea" id="RHEA:76160"/>
    </physiologicalReaction>
</comment>
<accession>A0A4Q7NSM8</accession>
<keyword evidence="10" id="KW-0479">Metal-binding</keyword>
<feature type="transmembrane region" description="Helical" evidence="10">
    <location>
        <begin position="94"/>
        <end position="115"/>
    </location>
</feature>
<keyword evidence="3 10" id="KW-0812">Transmembrane</keyword>
<evidence type="ECO:0000256" key="10">
    <source>
        <dbReference type="HAMAP-Rule" id="MF_00454"/>
    </source>
</evidence>
<dbReference type="EMBL" id="SGXD01000002">
    <property type="protein sequence ID" value="RZS90111.1"/>
    <property type="molecule type" value="Genomic_DNA"/>
</dbReference>
<evidence type="ECO:0000313" key="11">
    <source>
        <dbReference type="EMBL" id="RZS90111.1"/>
    </source>
</evidence>
<dbReference type="GO" id="GO:0062054">
    <property type="term" value="F:fluoride channel activity"/>
    <property type="evidence" value="ECO:0007669"/>
    <property type="project" value="UniProtKB-UniRule"/>
</dbReference>
<dbReference type="GO" id="GO:0005886">
    <property type="term" value="C:plasma membrane"/>
    <property type="evidence" value="ECO:0007669"/>
    <property type="project" value="UniProtKB-SubCell"/>
</dbReference>
<keyword evidence="12" id="KW-1185">Reference proteome</keyword>
<dbReference type="HAMAP" id="MF_00454">
    <property type="entry name" value="FluC"/>
    <property type="match status" value="1"/>
</dbReference>
<keyword evidence="2 10" id="KW-1003">Cell membrane</keyword>
<dbReference type="GO" id="GO:0046872">
    <property type="term" value="F:metal ion binding"/>
    <property type="evidence" value="ECO:0007669"/>
    <property type="project" value="UniProtKB-KW"/>
</dbReference>
<feature type="transmembrane region" description="Helical" evidence="10">
    <location>
        <begin position="62"/>
        <end position="82"/>
    </location>
</feature>
<gene>
    <name evidence="10" type="primary">fluC</name>
    <name evidence="10" type="synonym">crcB</name>
    <name evidence="11" type="ORF">EV189_1894</name>
</gene>
<evidence type="ECO:0000256" key="4">
    <source>
        <dbReference type="ARBA" id="ARBA00022989"/>
    </source>
</evidence>